<evidence type="ECO:0000256" key="6">
    <source>
        <dbReference type="ARBA" id="ARBA00022723"/>
    </source>
</evidence>
<comment type="caution">
    <text evidence="18">Lacks conserved residue(s) required for the propagation of feature annotation.</text>
</comment>
<comment type="function">
    <text evidence="18">Plays a role in viral genome replication by driving entry of quiescent cells into the cell cycle. Stimulation of progression from G1 to S phase allows the virus to efficiently use the cellular DNA replicating machinery to achieve viral genome replication. E7 protein has both transforming and trans-activating activities. Induces the disassembly of the E2F1 transcription factor from RB1, with subsequent transcriptional activation of E2F1-regulated S-phase genes. Interferes with host histone deacetylation mediated by HDAC1 and HDAC2, leading to transcription activation. Plays also a role in the inhibition of both antiviral and antiproliferative functions of host interferon alpha. Interaction with host TMEM173/STING impairs the ability of TMEM173/STING to sense cytosolic DNA and promote the production of type I interferon (IFN-alpha and IFN-beta).</text>
</comment>
<dbReference type="Proteomes" id="UP000099991">
    <property type="component" value="Genome"/>
</dbReference>
<dbReference type="Pfam" id="PF00527">
    <property type="entry name" value="E7"/>
    <property type="match status" value="1"/>
</dbReference>
<keyword evidence="15" id="KW-0922">Interferon antiviral system evasion</keyword>
<feature type="zinc finger region" evidence="18">
    <location>
        <begin position="57"/>
        <end position="93"/>
    </location>
</feature>
<sequence>MHGKKPSVQDIVLDLKPTTETDLTCYESLDNSEDEDETDSHLERQAEQAWYRIVTDCSRCESTVCLTIESTHADLLVLEDLLMGALKIVCPNCSRRL</sequence>
<comment type="similarity">
    <text evidence="18 19">Belongs to the papillomaviridae E7 protein family.</text>
</comment>
<evidence type="ECO:0000313" key="21">
    <source>
        <dbReference type="EMBL" id="ALJ32409.1"/>
    </source>
</evidence>
<dbReference type="Gene3D" id="3.30.160.330">
    <property type="match status" value="1"/>
</dbReference>
<dbReference type="EMBL" id="KF436804">
    <property type="protein sequence ID" value="ALJ32402.1"/>
    <property type="molecule type" value="Genomic_DNA"/>
</dbReference>
<name>A0A0P0E3D4_HPV34</name>
<evidence type="ECO:0000256" key="18">
    <source>
        <dbReference type="HAMAP-Rule" id="MF_04004"/>
    </source>
</evidence>
<evidence type="ECO:0000256" key="3">
    <source>
        <dbReference type="ARBA" id="ARBA00022562"/>
    </source>
</evidence>
<comment type="subunit">
    <text evidence="18">Homodimer. Homooligomer. Interacts with host RB1; this interaction induces dissociation of RB1-E2F1 complex thereby disrupting RB1 activity. Interacts with host EP300; this interaction represses EP300 transcriptional activity. Interacts with protein E2; this interaction inhibits E7 oncogenic activity. Interacts with host TMEM173/STING; this interaction impairs the ability of TMEM173/STING to sense cytosolic DNA and promote the production of type I interferon (IFN-alpha and IFN-beta).</text>
</comment>
<keyword evidence="7 18" id="KW-0863">Zinc-finger</keyword>
<evidence type="ECO:0000256" key="9">
    <source>
        <dbReference type="ARBA" id="ARBA00022833"/>
    </source>
</evidence>
<keyword evidence="3 18" id="KW-1048">Host nucleus</keyword>
<evidence type="ECO:0000256" key="8">
    <source>
        <dbReference type="ARBA" id="ARBA00022830"/>
    </source>
</evidence>
<dbReference type="Proteomes" id="UP000164225">
    <property type="component" value="Genome"/>
</dbReference>
<dbReference type="EMBL" id="KF436805">
    <property type="protein sequence ID" value="ALJ32409.1"/>
    <property type="molecule type" value="Genomic_DNA"/>
</dbReference>
<keyword evidence="1 18" id="KW-1121">Modulation of host cell cycle by virus</keyword>
<gene>
    <name evidence="18 20" type="primary">E7</name>
</gene>
<dbReference type="EMBL" id="KF436807">
    <property type="protein sequence ID" value="ALJ32423.1"/>
    <property type="molecule type" value="Genomic_DNA"/>
</dbReference>
<dbReference type="SUPFAM" id="SSF161234">
    <property type="entry name" value="E7 C-terminal domain-like"/>
    <property type="match status" value="1"/>
</dbReference>
<evidence type="ECO:0000313" key="23">
    <source>
        <dbReference type="EMBL" id="ALJ32423.1"/>
    </source>
</evidence>
<comment type="PTM">
    <text evidence="18">Highly phosphorylated.</text>
</comment>
<dbReference type="GO" id="GO:0006351">
    <property type="term" value="P:DNA-templated transcription"/>
    <property type="evidence" value="ECO:0007669"/>
    <property type="project" value="UniProtKB-UniRule"/>
</dbReference>
<evidence type="ECO:0000256" key="4">
    <source>
        <dbReference type="ARBA" id="ARBA00022581"/>
    </source>
</evidence>
<dbReference type="GO" id="GO:0039502">
    <property type="term" value="P:symbiont-mediated suppression of host type I interferon-mediated signaling pathway"/>
    <property type="evidence" value="ECO:0007669"/>
    <property type="project" value="UniProtKB-UniRule"/>
</dbReference>
<organismHost>
    <name type="scientific">Homo sapiens</name>
    <name type="common">Human</name>
    <dbReference type="NCBI Taxonomy" id="9606"/>
</organismHost>
<dbReference type="GO" id="GO:0030430">
    <property type="term" value="C:host cell cytoplasm"/>
    <property type="evidence" value="ECO:0007669"/>
    <property type="project" value="UniProtKB-SubCell"/>
</dbReference>
<dbReference type="GO" id="GO:0039645">
    <property type="term" value="P:symbiont-mediated perturbation of host cell cycle G1/S transition checkpoint"/>
    <property type="evidence" value="ECO:0007669"/>
    <property type="project" value="UniProtKB-UniRule"/>
</dbReference>
<dbReference type="GO" id="GO:0003677">
    <property type="term" value="F:DNA binding"/>
    <property type="evidence" value="ECO:0007669"/>
    <property type="project" value="UniProtKB-UniRule"/>
</dbReference>
<keyword evidence="10 18" id="KW-0805">Transcription regulation</keyword>
<protein>
    <recommendedName>
        <fullName evidence="18 19">Protein E7</fullName>
    </recommendedName>
</protein>
<evidence type="ECO:0000256" key="2">
    <source>
        <dbReference type="ARBA" id="ARBA00022518"/>
    </source>
</evidence>
<keyword evidence="14 18" id="KW-1035">Host cytoplasm</keyword>
<evidence type="ECO:0000256" key="11">
    <source>
        <dbReference type="ARBA" id="ARBA00023125"/>
    </source>
</evidence>
<reference evidence="24 25" key="1">
    <citation type="journal article" date="2013" name="Virology">
        <title>Human papillomavirus genome variants.</title>
        <authorList>
            <person name="Burk R.D."/>
            <person name="Harari A."/>
            <person name="Chen Z."/>
        </authorList>
    </citation>
    <scope>NUCLEOTIDE SEQUENCE [LARGE SCALE GENOMIC DNA]</scope>
    <source>
        <strain evidence="22">Qv15924</strain>
        <strain evidence="23">Qv17930</strain>
        <strain evidence="21">Qv25040</strain>
        <strain evidence="20">Qv36030</strain>
    </source>
</reference>
<evidence type="ECO:0000256" key="16">
    <source>
        <dbReference type="ARBA" id="ARBA00023280"/>
    </source>
</evidence>
<keyword evidence="12 18" id="KW-0010">Activator</keyword>
<evidence type="ECO:0000256" key="1">
    <source>
        <dbReference type="ARBA" id="ARBA00022504"/>
    </source>
</evidence>
<evidence type="ECO:0000256" key="12">
    <source>
        <dbReference type="ARBA" id="ARBA00023159"/>
    </source>
</evidence>
<dbReference type="Proteomes" id="UP000132751">
    <property type="component" value="Genome"/>
</dbReference>
<evidence type="ECO:0000256" key="15">
    <source>
        <dbReference type="ARBA" id="ARBA00023258"/>
    </source>
</evidence>
<keyword evidence="5 18" id="KW-1090">Inhibition of host innate immune response by virus</keyword>
<dbReference type="GO" id="GO:0008270">
    <property type="term" value="F:zinc ion binding"/>
    <property type="evidence" value="ECO:0007669"/>
    <property type="project" value="UniProtKB-KW"/>
</dbReference>
<keyword evidence="11 18" id="KW-0238">DNA-binding</keyword>
<evidence type="ECO:0000256" key="13">
    <source>
        <dbReference type="ARBA" id="ARBA00023163"/>
    </source>
</evidence>
<evidence type="ECO:0000256" key="5">
    <source>
        <dbReference type="ARBA" id="ARBA00022632"/>
    </source>
</evidence>
<feature type="short sequence motif" description="Nuclear export signal" evidence="18">
    <location>
        <begin position="75"/>
        <end position="83"/>
    </location>
</feature>
<dbReference type="EMBL" id="KF436806">
    <property type="protein sequence ID" value="ALJ32416.1"/>
    <property type="molecule type" value="Genomic_DNA"/>
</dbReference>
<evidence type="ECO:0000313" key="24">
    <source>
        <dbReference type="Proteomes" id="UP000099991"/>
    </source>
</evidence>
<evidence type="ECO:0000313" key="20">
    <source>
        <dbReference type="EMBL" id="ALJ32402.1"/>
    </source>
</evidence>
<keyword evidence="13 18" id="KW-0804">Transcription</keyword>
<comment type="subcellular location">
    <subcellularLocation>
        <location evidence="18">Host cytoplasm</location>
    </subcellularLocation>
    <subcellularLocation>
        <location evidence="18">Host nucleus</location>
    </subcellularLocation>
    <text evidence="18">Predominantly found in the host nucleus.</text>
</comment>
<evidence type="ECO:0000256" key="10">
    <source>
        <dbReference type="ARBA" id="ARBA00023015"/>
    </source>
</evidence>
<keyword evidence="4 18" id="KW-0945">Host-virus interaction</keyword>
<proteinExistence type="inferred from homology"/>
<evidence type="ECO:0000313" key="25">
    <source>
        <dbReference type="Proteomes" id="UP000132751"/>
    </source>
</evidence>
<evidence type="ECO:0000313" key="22">
    <source>
        <dbReference type="EMBL" id="ALJ32416.1"/>
    </source>
</evidence>
<keyword evidence="6 18" id="KW-0479">Metal-binding</keyword>
<comment type="domain">
    <text evidence="18">The E7 terminal domain is an intrinsically disordered domain, whose flexibility and conformational transitions confer target adaptability to the oncoprotein. It allows adaptation to a variety of protein targets and exposes the PEST degradation sequence that regulates its turnover in the cell.</text>
</comment>
<evidence type="ECO:0000256" key="17">
    <source>
        <dbReference type="ARBA" id="ARBA00023309"/>
    </source>
</evidence>
<evidence type="ECO:0000256" key="14">
    <source>
        <dbReference type="ARBA" id="ARBA00023200"/>
    </source>
</evidence>
<dbReference type="GO" id="GO:0042025">
    <property type="term" value="C:host cell nucleus"/>
    <property type="evidence" value="ECO:0007669"/>
    <property type="project" value="UniProtKB-SubCell"/>
</dbReference>
<keyword evidence="2 18" id="KW-0244">Early protein</keyword>
<dbReference type="GO" id="GO:0052170">
    <property type="term" value="P:symbiont-mediated suppression of host innate immune response"/>
    <property type="evidence" value="ECO:0007669"/>
    <property type="project" value="UniProtKB-KW"/>
</dbReference>
<evidence type="ECO:0000256" key="7">
    <source>
        <dbReference type="ARBA" id="ARBA00022771"/>
    </source>
</evidence>
<dbReference type="HAMAP" id="MF_04004">
    <property type="entry name" value="PPV_E7"/>
    <property type="match status" value="1"/>
</dbReference>
<organism evidence="20 24">
    <name type="scientific">Human papillomavirus type 34</name>
    <dbReference type="NCBI Taxonomy" id="333764"/>
    <lineage>
        <taxon>Viruses</taxon>
        <taxon>Monodnaviria</taxon>
        <taxon>Shotokuvirae</taxon>
        <taxon>Cossaviricota</taxon>
        <taxon>Papovaviricetes</taxon>
        <taxon>Zurhausenvirales</taxon>
        <taxon>Papillomaviridae</taxon>
        <taxon>Firstpapillomavirinae</taxon>
        <taxon>Alphapapillomavirus</taxon>
        <taxon>Alphapapillomavirus 11</taxon>
    </lineage>
</organism>
<dbReference type="Proteomes" id="UP000153192">
    <property type="component" value="Genome"/>
</dbReference>
<evidence type="ECO:0000256" key="19">
    <source>
        <dbReference type="PIRNR" id="PIRNR003407"/>
    </source>
</evidence>
<comment type="function">
    <text evidence="19">E7 protein has both transforming and trans-activating activities.</text>
</comment>
<accession>A0A0P0E3D4</accession>
<keyword evidence="8 18" id="KW-1114">Inhibition of host interferon signaling pathway by virus</keyword>
<dbReference type="InterPro" id="IPR000148">
    <property type="entry name" value="Papilloma_E7"/>
</dbReference>
<keyword evidence="17 18" id="KW-1078">G1/S host cell cycle checkpoint dysregulation by virus</keyword>
<keyword evidence="16 18" id="KW-0899">Viral immunoevasion</keyword>
<dbReference type="GO" id="GO:0003700">
    <property type="term" value="F:DNA-binding transcription factor activity"/>
    <property type="evidence" value="ECO:0007669"/>
    <property type="project" value="UniProtKB-UniRule"/>
</dbReference>
<dbReference type="PIRSF" id="PIRSF003407">
    <property type="entry name" value="Papvi_E7"/>
    <property type="match status" value="1"/>
</dbReference>
<dbReference type="GO" id="GO:0019904">
    <property type="term" value="F:protein domain specific binding"/>
    <property type="evidence" value="ECO:0007669"/>
    <property type="project" value="UniProtKB-UniRule"/>
</dbReference>
<feature type="short sequence motif" description="LXCXE motif; interaction with host RB1 and TMEM173/STING" evidence="18">
    <location>
        <begin position="23"/>
        <end position="27"/>
    </location>
</feature>
<keyword evidence="9 18" id="KW-0862">Zinc</keyword>